<evidence type="ECO:0000256" key="1">
    <source>
        <dbReference type="SAM" id="MobiDB-lite"/>
    </source>
</evidence>
<name>A0AAW0B772_9AGAR</name>
<dbReference type="Proteomes" id="UP001383192">
    <property type="component" value="Unassembled WGS sequence"/>
</dbReference>
<accession>A0AAW0B772</accession>
<dbReference type="EMBL" id="JAYKXP010000172">
    <property type="protein sequence ID" value="KAK7021321.1"/>
    <property type="molecule type" value="Genomic_DNA"/>
</dbReference>
<organism evidence="2 3">
    <name type="scientific">Paramarasmius palmivorus</name>
    <dbReference type="NCBI Taxonomy" id="297713"/>
    <lineage>
        <taxon>Eukaryota</taxon>
        <taxon>Fungi</taxon>
        <taxon>Dikarya</taxon>
        <taxon>Basidiomycota</taxon>
        <taxon>Agaricomycotina</taxon>
        <taxon>Agaricomycetes</taxon>
        <taxon>Agaricomycetidae</taxon>
        <taxon>Agaricales</taxon>
        <taxon>Marasmiineae</taxon>
        <taxon>Marasmiaceae</taxon>
        <taxon>Paramarasmius</taxon>
    </lineage>
</organism>
<evidence type="ECO:0000313" key="2">
    <source>
        <dbReference type="EMBL" id="KAK7021321.1"/>
    </source>
</evidence>
<reference evidence="2 3" key="1">
    <citation type="submission" date="2024-01" db="EMBL/GenBank/DDBJ databases">
        <title>A draft genome for a cacao thread blight-causing isolate of Paramarasmius palmivorus.</title>
        <authorList>
            <person name="Baruah I.K."/>
            <person name="Bukari Y."/>
            <person name="Amoako-Attah I."/>
            <person name="Meinhardt L.W."/>
            <person name="Bailey B.A."/>
            <person name="Cohen S.P."/>
        </authorList>
    </citation>
    <scope>NUCLEOTIDE SEQUENCE [LARGE SCALE GENOMIC DNA]</scope>
    <source>
        <strain evidence="2 3">GH-12</strain>
    </source>
</reference>
<feature type="region of interest" description="Disordered" evidence="1">
    <location>
        <begin position="1"/>
        <end position="21"/>
    </location>
</feature>
<keyword evidence="3" id="KW-1185">Reference proteome</keyword>
<proteinExistence type="predicted"/>
<gene>
    <name evidence="2" type="ORF">VNI00_017423</name>
</gene>
<evidence type="ECO:0000313" key="3">
    <source>
        <dbReference type="Proteomes" id="UP001383192"/>
    </source>
</evidence>
<comment type="caution">
    <text evidence="2">The sequence shown here is derived from an EMBL/GenBank/DDBJ whole genome shotgun (WGS) entry which is preliminary data.</text>
</comment>
<dbReference type="AlphaFoldDB" id="A0AAW0B772"/>
<sequence>MVADSPDLSADPGDVDRSVSHRQPSLVQDVLDEILAIELCERMETRDSVSELLVLDKACKRRLYPVLYSRIRLGGPRQIYRLSRTLSSNAQVAQYVRYLSVTWACTPFSGVDSYGPLPFPGGIPAIVAAVAPYVELLIMNTSVHQDILYAMRTNVFPNLVTMEAPYYLLMDPDWTTQFHARLGEMARACNFLRTVTSDNAPRLDRSNIRKCWPALRRVCVQCKWGAPDMGLRPFSLEHLTTVVELAVVLYTRPWDTNLDHFLVNMVLPASVKVVALIPSRYHRKVHELYVGLSFHPKTVIPIYGDPKVSVYEGNRDLEYLCCLTQVVPAWPGDEDFWVLLKEFVKRRRLDPLVFHEGSALVSRRA</sequence>
<protein>
    <submittedName>
        <fullName evidence="2">Uncharacterized protein</fullName>
    </submittedName>
</protein>